<dbReference type="Proteomes" id="UP000664288">
    <property type="component" value="Unassembled WGS sequence"/>
</dbReference>
<comment type="caution">
    <text evidence="2">The sequence shown here is derived from an EMBL/GenBank/DDBJ whole genome shotgun (WGS) entry which is preliminary data.</text>
</comment>
<reference evidence="2 3" key="1">
    <citation type="submission" date="2021-03" db="EMBL/GenBank/DDBJ databases">
        <title>Whole genome sequence of Jiella sp. MQZ13P-4.</title>
        <authorList>
            <person name="Tuo L."/>
        </authorList>
    </citation>
    <scope>NUCLEOTIDE SEQUENCE [LARGE SCALE GENOMIC DNA]</scope>
    <source>
        <strain evidence="2 3">MQZ13P-4</strain>
    </source>
</reference>
<evidence type="ECO:0000256" key="1">
    <source>
        <dbReference type="SAM" id="MobiDB-lite"/>
    </source>
</evidence>
<evidence type="ECO:0000313" key="2">
    <source>
        <dbReference type="EMBL" id="MBO0905088.1"/>
    </source>
</evidence>
<accession>A0ABS3J5Y7</accession>
<protein>
    <submittedName>
        <fullName evidence="2">Uncharacterized protein</fullName>
    </submittedName>
</protein>
<name>A0ABS3J5Y7_9HYPH</name>
<dbReference type="RefSeq" id="WP_207351725.1">
    <property type="nucleotide sequence ID" value="NZ_JAFMPY010000017.1"/>
</dbReference>
<dbReference type="EMBL" id="JAFMPY010000017">
    <property type="protein sequence ID" value="MBO0905088.1"/>
    <property type="molecule type" value="Genomic_DNA"/>
</dbReference>
<keyword evidence="3" id="KW-1185">Reference proteome</keyword>
<evidence type="ECO:0000313" key="3">
    <source>
        <dbReference type="Proteomes" id="UP000664288"/>
    </source>
</evidence>
<sequence>MSTENQGRNLTAQPPAHDWQDAVPAGIHPLQQAALRLGEARDGRSRMKAKELVGLLLTYGARAWRASQPVSHSRIRTVTPGGAVAVRMRFR</sequence>
<proteinExistence type="predicted"/>
<feature type="region of interest" description="Disordered" evidence="1">
    <location>
        <begin position="1"/>
        <end position="24"/>
    </location>
</feature>
<feature type="compositionally biased region" description="Polar residues" evidence="1">
    <location>
        <begin position="1"/>
        <end position="12"/>
    </location>
</feature>
<organism evidence="2 3">
    <name type="scientific">Jiella sonneratiae</name>
    <dbReference type="NCBI Taxonomy" id="2816856"/>
    <lineage>
        <taxon>Bacteria</taxon>
        <taxon>Pseudomonadati</taxon>
        <taxon>Pseudomonadota</taxon>
        <taxon>Alphaproteobacteria</taxon>
        <taxon>Hyphomicrobiales</taxon>
        <taxon>Aurantimonadaceae</taxon>
        <taxon>Jiella</taxon>
    </lineage>
</organism>
<gene>
    <name evidence="2" type="ORF">J1C47_15695</name>
</gene>